<evidence type="ECO:0000256" key="2">
    <source>
        <dbReference type="SAM" id="MobiDB-lite"/>
    </source>
</evidence>
<dbReference type="InterPro" id="IPR011009">
    <property type="entry name" value="Kinase-like_dom_sf"/>
</dbReference>
<feature type="region of interest" description="Disordered" evidence="2">
    <location>
        <begin position="1"/>
        <end position="24"/>
    </location>
</feature>
<evidence type="ECO:0000313" key="4">
    <source>
        <dbReference type="Proteomes" id="UP000663868"/>
    </source>
</evidence>
<feature type="binding site" evidence="1">
    <location>
        <position position="67"/>
    </location>
    <ligand>
        <name>ATP</name>
        <dbReference type="ChEBI" id="CHEBI:30616"/>
    </ligand>
</feature>
<evidence type="ECO:0008006" key="5">
    <source>
        <dbReference type="Google" id="ProtNLM"/>
    </source>
</evidence>
<feature type="compositionally biased region" description="Polar residues" evidence="2">
    <location>
        <begin position="14"/>
        <end position="24"/>
    </location>
</feature>
<dbReference type="Gene3D" id="3.30.200.20">
    <property type="entry name" value="Phosphorylase Kinase, domain 1"/>
    <property type="match status" value="1"/>
</dbReference>
<protein>
    <recommendedName>
        <fullName evidence="5">Protein kinase domain-containing protein</fullName>
    </recommendedName>
</protein>
<organism evidence="3 4">
    <name type="scientific">Adineta steineri</name>
    <dbReference type="NCBI Taxonomy" id="433720"/>
    <lineage>
        <taxon>Eukaryota</taxon>
        <taxon>Metazoa</taxon>
        <taxon>Spiralia</taxon>
        <taxon>Gnathifera</taxon>
        <taxon>Rotifera</taxon>
        <taxon>Eurotatoria</taxon>
        <taxon>Bdelloidea</taxon>
        <taxon>Adinetida</taxon>
        <taxon>Adinetidae</taxon>
        <taxon>Adineta</taxon>
    </lineage>
</organism>
<accession>A0A820S7A2</accession>
<dbReference type="PROSITE" id="PS00107">
    <property type="entry name" value="PROTEIN_KINASE_ATP"/>
    <property type="match status" value="1"/>
</dbReference>
<dbReference type="SUPFAM" id="SSF56112">
    <property type="entry name" value="Protein kinase-like (PK-like)"/>
    <property type="match status" value="1"/>
</dbReference>
<dbReference type="EMBL" id="CAJOBB010030756">
    <property type="protein sequence ID" value="CAF4445706.1"/>
    <property type="molecule type" value="Genomic_DNA"/>
</dbReference>
<name>A0A820S7A2_9BILA</name>
<evidence type="ECO:0000256" key="1">
    <source>
        <dbReference type="PROSITE-ProRule" id="PRU10141"/>
    </source>
</evidence>
<reference evidence="3" key="1">
    <citation type="submission" date="2021-02" db="EMBL/GenBank/DDBJ databases">
        <authorList>
            <person name="Nowell W R."/>
        </authorList>
    </citation>
    <scope>NUCLEOTIDE SEQUENCE</scope>
</reference>
<dbReference type="InterPro" id="IPR017441">
    <property type="entry name" value="Protein_kinase_ATP_BS"/>
</dbReference>
<proteinExistence type="predicted"/>
<dbReference type="AlphaFoldDB" id="A0A820S7A2"/>
<dbReference type="GO" id="GO:0005524">
    <property type="term" value="F:ATP binding"/>
    <property type="evidence" value="ECO:0007669"/>
    <property type="project" value="UniProtKB-UniRule"/>
</dbReference>
<comment type="caution">
    <text evidence="3">The sequence shown here is derived from an EMBL/GenBank/DDBJ whole genome shotgun (WGS) entry which is preliminary data.</text>
</comment>
<feature type="non-terminal residue" evidence="3">
    <location>
        <position position="1"/>
    </location>
</feature>
<gene>
    <name evidence="3" type="ORF">KXQ929_LOCUS53653</name>
</gene>
<evidence type="ECO:0000313" key="3">
    <source>
        <dbReference type="EMBL" id="CAF4445706.1"/>
    </source>
</evidence>
<sequence>TTSFVSPTEHHSDTISWNSETSDNHNQTVVLETRRINKEIIFHEQIGQGRHARVRLGLIGQQYRAIKMYETRFQNEFERERAIFQTDLIQHPNILSN</sequence>
<keyword evidence="1" id="KW-0547">Nucleotide-binding</keyword>
<dbReference type="Proteomes" id="UP000663868">
    <property type="component" value="Unassembled WGS sequence"/>
</dbReference>
<keyword evidence="1" id="KW-0067">ATP-binding</keyword>